<evidence type="ECO:0000313" key="2">
    <source>
        <dbReference type="EMBL" id="WOX21041.1"/>
    </source>
</evidence>
<gene>
    <name evidence="2" type="ORF">R2D22_06425</name>
</gene>
<protein>
    <submittedName>
        <fullName evidence="2">Uncharacterized protein</fullName>
    </submittedName>
</protein>
<keyword evidence="3" id="KW-1185">Reference proteome</keyword>
<dbReference type="RefSeq" id="WP_318101829.1">
    <property type="nucleotide sequence ID" value="NZ_CP137573.1"/>
</dbReference>
<evidence type="ECO:0000313" key="3">
    <source>
        <dbReference type="Proteomes" id="UP001301731"/>
    </source>
</evidence>
<dbReference type="EMBL" id="CP137573">
    <property type="protein sequence ID" value="WOX21041.1"/>
    <property type="molecule type" value="Genomic_DNA"/>
</dbReference>
<feature type="region of interest" description="Disordered" evidence="1">
    <location>
        <begin position="191"/>
        <end position="211"/>
    </location>
</feature>
<proteinExistence type="predicted"/>
<reference evidence="2 3" key="1">
    <citation type="submission" date="2023-10" db="EMBL/GenBank/DDBJ databases">
        <title>The genome sequence of Streptomyces sp. HUAS YS2.</title>
        <authorList>
            <person name="Mo P."/>
        </authorList>
    </citation>
    <scope>NUCLEOTIDE SEQUENCE [LARGE SCALE GENOMIC DNA]</scope>
    <source>
        <strain evidence="2 3">HUAS YS2</strain>
    </source>
</reference>
<name>A0ABZ0LNF6_9ACTN</name>
<dbReference type="Proteomes" id="UP001301731">
    <property type="component" value="Chromosome"/>
</dbReference>
<accession>A0ABZ0LNF6</accession>
<evidence type="ECO:0000256" key="1">
    <source>
        <dbReference type="SAM" id="MobiDB-lite"/>
    </source>
</evidence>
<sequence length="211" mass="21920">MTTAAPCWFRLPPGFFPVDLDALDDWEERLSAATALLHADPPPAALRHLLESLPERGVAHAAFGLHSGDDGEWRVCLLTLSDVETRAPGPAAAAARCVLALAGADAGLVQERTPVRLTCGTPAALVTSLLPVPEAAGRPAVASGAFQARLAVARPSGSGVVLVELTTPATELAAPYTDILLGVGQTLAFTDPDAPRTPRTVARPSRLLDLM</sequence>
<organism evidence="2 3">
    <name type="scientific">Streptomyces solicathayae</name>
    <dbReference type="NCBI Taxonomy" id="3081768"/>
    <lineage>
        <taxon>Bacteria</taxon>
        <taxon>Bacillati</taxon>
        <taxon>Actinomycetota</taxon>
        <taxon>Actinomycetes</taxon>
        <taxon>Kitasatosporales</taxon>
        <taxon>Streptomycetaceae</taxon>
        <taxon>Streptomyces</taxon>
    </lineage>
</organism>